<accession>A0AAU9K455</accession>
<feature type="region of interest" description="Disordered" evidence="1">
    <location>
        <begin position="113"/>
        <end position="155"/>
    </location>
</feature>
<dbReference type="EMBL" id="CAJZBQ010000053">
    <property type="protein sequence ID" value="CAG9331971.1"/>
    <property type="molecule type" value="Genomic_DNA"/>
</dbReference>
<dbReference type="Proteomes" id="UP001162131">
    <property type="component" value="Unassembled WGS sequence"/>
</dbReference>
<reference evidence="2" key="1">
    <citation type="submission" date="2021-09" db="EMBL/GenBank/DDBJ databases">
        <authorList>
            <consortium name="AG Swart"/>
            <person name="Singh M."/>
            <person name="Singh A."/>
            <person name="Seah K."/>
            <person name="Emmerich C."/>
        </authorList>
    </citation>
    <scope>NUCLEOTIDE SEQUENCE</scope>
    <source>
        <strain evidence="2">ATCC30299</strain>
    </source>
</reference>
<evidence type="ECO:0000313" key="2">
    <source>
        <dbReference type="EMBL" id="CAG9331971.1"/>
    </source>
</evidence>
<comment type="caution">
    <text evidence="2">The sequence shown here is derived from an EMBL/GenBank/DDBJ whole genome shotgun (WGS) entry which is preliminary data.</text>
</comment>
<dbReference type="AlphaFoldDB" id="A0AAU9K455"/>
<evidence type="ECO:0000313" key="3">
    <source>
        <dbReference type="Proteomes" id="UP001162131"/>
    </source>
</evidence>
<evidence type="ECO:0000256" key="1">
    <source>
        <dbReference type="SAM" id="MobiDB-lite"/>
    </source>
</evidence>
<sequence length="262" mass="30489">MDKKGHELDFKVRYPQLENFPGELKAGLKRYHVHKNDSSRELFFNVNKLTSKYLILPTVPNRPRRNRSQLDYVSQNISIDAKPKQEELSTLKQQLKTKDQEIAHLRYMVRSNQGFKSVEPEQKHQSNKLSNYDPSSSFLPYSKSNDIKRSTSSHQDLFRDQRLTPLRNRFIPTERNSNPLLEFANHPVFKQPFYSKKNPKIVLNDPITGLNKPSGLSLSPDKPNNHSLTPDIRKSADYYSNYIGESFSRPNLNAERLNKSFV</sequence>
<feature type="compositionally biased region" description="Polar residues" evidence="1">
    <location>
        <begin position="127"/>
        <end position="155"/>
    </location>
</feature>
<organism evidence="2 3">
    <name type="scientific">Blepharisma stoltei</name>
    <dbReference type="NCBI Taxonomy" id="1481888"/>
    <lineage>
        <taxon>Eukaryota</taxon>
        <taxon>Sar</taxon>
        <taxon>Alveolata</taxon>
        <taxon>Ciliophora</taxon>
        <taxon>Postciliodesmatophora</taxon>
        <taxon>Heterotrichea</taxon>
        <taxon>Heterotrichida</taxon>
        <taxon>Blepharismidae</taxon>
        <taxon>Blepharisma</taxon>
    </lineage>
</organism>
<name>A0AAU9K455_9CILI</name>
<keyword evidence="3" id="KW-1185">Reference proteome</keyword>
<protein>
    <submittedName>
        <fullName evidence="2">Uncharacterized protein</fullName>
    </submittedName>
</protein>
<proteinExistence type="predicted"/>
<gene>
    <name evidence="2" type="ORF">BSTOLATCC_MIC54025</name>
</gene>